<evidence type="ECO:0000256" key="6">
    <source>
        <dbReference type="ARBA" id="ARBA00022807"/>
    </source>
</evidence>
<keyword evidence="6" id="KW-0788">Thiol protease</keyword>
<keyword evidence="10 14" id="KW-0472">Membrane</keyword>
<dbReference type="GO" id="GO:0034040">
    <property type="term" value="F:ATPase-coupled lipid transmembrane transporter activity"/>
    <property type="evidence" value="ECO:0007669"/>
    <property type="project" value="TreeGrafter"/>
</dbReference>
<dbReference type="EMBL" id="SLWS01000002">
    <property type="protein sequence ID" value="TCO61905.1"/>
    <property type="molecule type" value="Genomic_DNA"/>
</dbReference>
<dbReference type="InterPro" id="IPR003439">
    <property type="entry name" value="ABC_transporter-like_ATP-bd"/>
</dbReference>
<evidence type="ECO:0000259" key="15">
    <source>
        <dbReference type="PROSITE" id="PS50893"/>
    </source>
</evidence>
<dbReference type="OrthoDB" id="9806127at2"/>
<keyword evidence="4 14" id="KW-0812">Transmembrane</keyword>
<dbReference type="PANTHER" id="PTHR24221:SF654">
    <property type="entry name" value="ATP-BINDING CASSETTE SUB-FAMILY B MEMBER 6"/>
    <property type="match status" value="1"/>
</dbReference>
<feature type="region of interest" description="Disordered" evidence="13">
    <location>
        <begin position="765"/>
        <end position="791"/>
    </location>
</feature>
<dbReference type="InterPro" id="IPR036640">
    <property type="entry name" value="ABC1_TM_sf"/>
</dbReference>
<keyword evidence="5" id="KW-0547">Nucleotide-binding</keyword>
<feature type="transmembrane region" description="Helical" evidence="14">
    <location>
        <begin position="344"/>
        <end position="365"/>
    </location>
</feature>
<dbReference type="Gene3D" id="1.20.1560.10">
    <property type="entry name" value="ABC transporter type 1, transmembrane domain"/>
    <property type="match status" value="1"/>
</dbReference>
<dbReference type="InterPro" id="IPR005074">
    <property type="entry name" value="Peptidase_C39"/>
</dbReference>
<reference evidence="18 19" key="1">
    <citation type="submission" date="2019-03" db="EMBL/GenBank/DDBJ databases">
        <title>Genomic Encyclopedia of Type Strains, Phase IV (KMG-IV): sequencing the most valuable type-strain genomes for metagenomic binning, comparative biology and taxonomic classification.</title>
        <authorList>
            <person name="Goeker M."/>
        </authorList>
    </citation>
    <scope>NUCLEOTIDE SEQUENCE [LARGE SCALE GENOMIC DNA]</scope>
    <source>
        <strain evidence="18 19">DSM 45934</strain>
    </source>
</reference>
<keyword evidence="11" id="KW-0080">Bacteriocin transport</keyword>
<sequence>MTGQPVENDGREPPRPDEPEQARRDQRFRQQALDSHSISRALGPAVESPSTIPFGHVRLRGQFVANLRRSRLQRRRVPVRVQMQASDCGPTCLAMLLAYHGTDVDLPTLRKETNAGRDGVSARVLLDTARRYGLTGRGVRTTVGGLRGLPAGSILFWNFGHFVVLERATREFVDVVDPAHGRRRIAISQVAESFTGVALEFQPPLPGAGRPVRREKADNPWRLLRLFFPTTRAWLPLTATSLVLLAANLVVPLATAYFADSVLQGRSTVSSSFFLLAILGLLAAFFLLQTTRSLAILMLQTVTDKRVTLGVLHHLLALPYEFFLGHSPGDLAMRVRTSTQLRQVLTSATMSSMFDGILILVYMALLLIADTVLALVVISLAVLQVAVMVLAWRRQGSLAADALEAQSRAQSELVELLDGLGTLKATGLDAAAAERWSHSLVEEINSRVRSKRNLSLWTGGSLSVQFGAPLVVLLVGWLRIANGALSLAEVLGFSALAMGLFVPLANLVQSGLQLSELGATLSRMGDILNTRPENDRANLVEVREVRGGMDLRDVGFSYPGGSSPVLSDVNLRVRPGEFVAVLGPSGCGKSTLAMLVAGLYLPSSGQVLVDGVATDEVDRSSLRASISFVNQDTRLFAGSIRDNIAWGTDGLTDEEVKVASKLAGIHYTIINMPMGYDTLLGPGGTGLSGGQRQRVALTRALVRKPKLLVLDEATSALDPQMEERIFTGLLGLGCTLVVIAHRLTKLEAADQILVLSNGRIVQQGTHSALRDQPGPYSSLVGHPRDKTEDAR</sequence>
<organism evidence="18 19">
    <name type="scientific">Actinocrispum wychmicini</name>
    <dbReference type="NCBI Taxonomy" id="1213861"/>
    <lineage>
        <taxon>Bacteria</taxon>
        <taxon>Bacillati</taxon>
        <taxon>Actinomycetota</taxon>
        <taxon>Actinomycetes</taxon>
        <taxon>Pseudonocardiales</taxon>
        <taxon>Pseudonocardiaceae</taxon>
        <taxon>Actinocrispum</taxon>
    </lineage>
</organism>
<evidence type="ECO:0000256" key="4">
    <source>
        <dbReference type="ARBA" id="ARBA00022692"/>
    </source>
</evidence>
<dbReference type="GO" id="GO:0008234">
    <property type="term" value="F:cysteine-type peptidase activity"/>
    <property type="evidence" value="ECO:0007669"/>
    <property type="project" value="UniProtKB-KW"/>
</dbReference>
<name>A0A4R2K6E1_9PSEU</name>
<evidence type="ECO:0000256" key="9">
    <source>
        <dbReference type="ARBA" id="ARBA00022989"/>
    </source>
</evidence>
<dbReference type="GO" id="GO:0016887">
    <property type="term" value="F:ATP hydrolysis activity"/>
    <property type="evidence" value="ECO:0007669"/>
    <property type="project" value="InterPro"/>
</dbReference>
<evidence type="ECO:0000256" key="7">
    <source>
        <dbReference type="ARBA" id="ARBA00022840"/>
    </source>
</evidence>
<dbReference type="GO" id="GO:0006508">
    <property type="term" value="P:proteolysis"/>
    <property type="evidence" value="ECO:0007669"/>
    <property type="project" value="InterPro"/>
</dbReference>
<evidence type="ECO:0000256" key="12">
    <source>
        <dbReference type="ARBA" id="ARBA00061644"/>
    </source>
</evidence>
<evidence type="ECO:0000256" key="10">
    <source>
        <dbReference type="ARBA" id="ARBA00023136"/>
    </source>
</evidence>
<dbReference type="Proteomes" id="UP000295680">
    <property type="component" value="Unassembled WGS sequence"/>
</dbReference>
<dbReference type="GO" id="GO:0015031">
    <property type="term" value="P:protein transport"/>
    <property type="evidence" value="ECO:0007669"/>
    <property type="project" value="UniProtKB-KW"/>
</dbReference>
<feature type="region of interest" description="Disordered" evidence="13">
    <location>
        <begin position="1"/>
        <end position="28"/>
    </location>
</feature>
<dbReference type="GO" id="GO:0043213">
    <property type="term" value="P:bacteriocin transport"/>
    <property type="evidence" value="ECO:0007669"/>
    <property type="project" value="UniProtKB-KW"/>
</dbReference>
<evidence type="ECO:0000256" key="11">
    <source>
        <dbReference type="ARBA" id="ARBA00043264"/>
    </source>
</evidence>
<dbReference type="Gene3D" id="3.40.50.300">
    <property type="entry name" value="P-loop containing nucleotide triphosphate hydrolases"/>
    <property type="match status" value="1"/>
</dbReference>
<dbReference type="InterPro" id="IPR039421">
    <property type="entry name" value="Type_1_exporter"/>
</dbReference>
<evidence type="ECO:0000256" key="1">
    <source>
        <dbReference type="ARBA" id="ARBA00004651"/>
    </source>
</evidence>
<keyword evidence="9 14" id="KW-1133">Transmembrane helix</keyword>
<dbReference type="Pfam" id="PF00664">
    <property type="entry name" value="ABC_membrane"/>
    <property type="match status" value="1"/>
</dbReference>
<accession>A0A4R2K6E1</accession>
<dbReference type="AlphaFoldDB" id="A0A4R2K6E1"/>
<dbReference type="FunFam" id="3.40.50.300:FF:000299">
    <property type="entry name" value="ABC transporter ATP-binding protein/permease"/>
    <property type="match status" value="1"/>
</dbReference>
<dbReference type="InterPro" id="IPR003593">
    <property type="entry name" value="AAA+_ATPase"/>
</dbReference>
<keyword evidence="8" id="KW-0653">Protein transport</keyword>
<protein>
    <submittedName>
        <fullName evidence="18">ABC-type bacteriocin/lantibiotic exporter with double-glycine peptidase domain</fullName>
    </submittedName>
</protein>
<gene>
    <name evidence="18" type="ORF">EV192_10242</name>
</gene>
<evidence type="ECO:0000313" key="18">
    <source>
        <dbReference type="EMBL" id="TCO61905.1"/>
    </source>
</evidence>
<evidence type="ECO:0000259" key="16">
    <source>
        <dbReference type="PROSITE" id="PS50929"/>
    </source>
</evidence>
<comment type="similarity">
    <text evidence="12">Belongs to the ABC transporter superfamily. Lipid exporter (TC 3.A.1.106) family.</text>
</comment>
<dbReference type="PROSITE" id="PS50990">
    <property type="entry name" value="PEPTIDASE_C39"/>
    <property type="match status" value="1"/>
</dbReference>
<proteinExistence type="inferred from homology"/>
<evidence type="ECO:0000256" key="14">
    <source>
        <dbReference type="SAM" id="Phobius"/>
    </source>
</evidence>
<evidence type="ECO:0000313" key="19">
    <source>
        <dbReference type="Proteomes" id="UP000295680"/>
    </source>
</evidence>
<dbReference type="PROSITE" id="PS50893">
    <property type="entry name" value="ABC_TRANSPORTER_2"/>
    <property type="match status" value="1"/>
</dbReference>
<dbReference type="SUPFAM" id="SSF52540">
    <property type="entry name" value="P-loop containing nucleoside triphosphate hydrolases"/>
    <property type="match status" value="1"/>
</dbReference>
<feature type="domain" description="Peptidase C39" evidence="17">
    <location>
        <begin position="82"/>
        <end position="201"/>
    </location>
</feature>
<evidence type="ECO:0000256" key="5">
    <source>
        <dbReference type="ARBA" id="ARBA00022741"/>
    </source>
</evidence>
<comment type="subcellular location">
    <subcellularLocation>
        <location evidence="1">Cell membrane</location>
        <topology evidence="1">Multi-pass membrane protein</topology>
    </subcellularLocation>
</comment>
<comment type="caution">
    <text evidence="18">The sequence shown here is derived from an EMBL/GenBank/DDBJ whole genome shotgun (WGS) entry which is preliminary data.</text>
</comment>
<keyword evidence="3" id="KW-1003">Cell membrane</keyword>
<keyword evidence="2" id="KW-0813">Transport</keyword>
<feature type="transmembrane region" description="Helical" evidence="14">
    <location>
        <begin position="271"/>
        <end position="288"/>
    </location>
</feature>
<evidence type="ECO:0000256" key="13">
    <source>
        <dbReference type="SAM" id="MobiDB-lite"/>
    </source>
</evidence>
<evidence type="ECO:0000256" key="8">
    <source>
        <dbReference type="ARBA" id="ARBA00022927"/>
    </source>
</evidence>
<feature type="transmembrane region" description="Helical" evidence="14">
    <location>
        <begin position="233"/>
        <end position="259"/>
    </location>
</feature>
<keyword evidence="6" id="KW-0645">Protease</keyword>
<dbReference type="InterPro" id="IPR011527">
    <property type="entry name" value="ABC1_TM_dom"/>
</dbReference>
<feature type="domain" description="ABC transporter" evidence="15">
    <location>
        <begin position="549"/>
        <end position="782"/>
    </location>
</feature>
<feature type="transmembrane region" description="Helical" evidence="14">
    <location>
        <begin position="371"/>
        <end position="392"/>
    </location>
</feature>
<dbReference type="PANTHER" id="PTHR24221">
    <property type="entry name" value="ATP-BINDING CASSETTE SUB-FAMILY B"/>
    <property type="match status" value="1"/>
</dbReference>
<feature type="compositionally biased region" description="Basic and acidic residues" evidence="13">
    <location>
        <begin position="782"/>
        <end position="791"/>
    </location>
</feature>
<evidence type="ECO:0000259" key="17">
    <source>
        <dbReference type="PROSITE" id="PS50990"/>
    </source>
</evidence>
<feature type="domain" description="ABC transmembrane type-1" evidence="16">
    <location>
        <begin position="241"/>
        <end position="516"/>
    </location>
</feature>
<dbReference type="PROSITE" id="PS50929">
    <property type="entry name" value="ABC_TM1F"/>
    <property type="match status" value="1"/>
</dbReference>
<dbReference type="Pfam" id="PF03412">
    <property type="entry name" value="Peptidase_C39"/>
    <property type="match status" value="1"/>
</dbReference>
<dbReference type="SUPFAM" id="SSF90123">
    <property type="entry name" value="ABC transporter transmembrane region"/>
    <property type="match status" value="1"/>
</dbReference>
<keyword evidence="19" id="KW-1185">Reference proteome</keyword>
<evidence type="ECO:0000256" key="3">
    <source>
        <dbReference type="ARBA" id="ARBA00022475"/>
    </source>
</evidence>
<keyword evidence="7" id="KW-0067">ATP-binding</keyword>
<keyword evidence="6" id="KW-0378">Hydrolase</keyword>
<dbReference type="GO" id="GO:0005886">
    <property type="term" value="C:plasma membrane"/>
    <property type="evidence" value="ECO:0007669"/>
    <property type="project" value="UniProtKB-SubCell"/>
</dbReference>
<evidence type="ECO:0000256" key="2">
    <source>
        <dbReference type="ARBA" id="ARBA00022448"/>
    </source>
</evidence>
<feature type="compositionally biased region" description="Basic and acidic residues" evidence="13">
    <location>
        <begin position="8"/>
        <end position="28"/>
    </location>
</feature>
<dbReference type="RefSeq" id="WP_132113295.1">
    <property type="nucleotide sequence ID" value="NZ_SLWS01000002.1"/>
</dbReference>
<dbReference type="Pfam" id="PF00005">
    <property type="entry name" value="ABC_tran"/>
    <property type="match status" value="1"/>
</dbReference>
<dbReference type="GO" id="GO:0140359">
    <property type="term" value="F:ABC-type transporter activity"/>
    <property type="evidence" value="ECO:0007669"/>
    <property type="project" value="InterPro"/>
</dbReference>
<dbReference type="GO" id="GO:0005524">
    <property type="term" value="F:ATP binding"/>
    <property type="evidence" value="ECO:0007669"/>
    <property type="project" value="UniProtKB-KW"/>
</dbReference>
<dbReference type="SMART" id="SM00382">
    <property type="entry name" value="AAA"/>
    <property type="match status" value="1"/>
</dbReference>
<dbReference type="InterPro" id="IPR027417">
    <property type="entry name" value="P-loop_NTPase"/>
</dbReference>
<feature type="transmembrane region" description="Helical" evidence="14">
    <location>
        <begin position="454"/>
        <end position="478"/>
    </location>
</feature>
<dbReference type="Gene3D" id="3.90.70.10">
    <property type="entry name" value="Cysteine proteinases"/>
    <property type="match status" value="1"/>
</dbReference>